<dbReference type="SUPFAM" id="SSF56112">
    <property type="entry name" value="Protein kinase-like (PK-like)"/>
    <property type="match status" value="1"/>
</dbReference>
<dbReference type="InterPro" id="IPR011009">
    <property type="entry name" value="Kinase-like_dom_sf"/>
</dbReference>
<dbReference type="Proteomes" id="UP000745764">
    <property type="component" value="Unassembled WGS sequence"/>
</dbReference>
<comment type="caution">
    <text evidence="1">The sequence shown here is derived from an EMBL/GenBank/DDBJ whole genome shotgun (WGS) entry which is preliminary data.</text>
</comment>
<dbReference type="EMBL" id="CAINUL010000001">
    <property type="protein sequence ID" value="CAD0106362.1"/>
    <property type="molecule type" value="Genomic_DNA"/>
</dbReference>
<evidence type="ECO:0000313" key="1">
    <source>
        <dbReference type="EMBL" id="CAD0106362.1"/>
    </source>
</evidence>
<proteinExistence type="predicted"/>
<organism evidence="1 2">
    <name type="scientific">Aureobasidium uvarum</name>
    <dbReference type="NCBI Taxonomy" id="2773716"/>
    <lineage>
        <taxon>Eukaryota</taxon>
        <taxon>Fungi</taxon>
        <taxon>Dikarya</taxon>
        <taxon>Ascomycota</taxon>
        <taxon>Pezizomycotina</taxon>
        <taxon>Dothideomycetes</taxon>
        <taxon>Dothideomycetidae</taxon>
        <taxon>Dothideales</taxon>
        <taxon>Saccotheciaceae</taxon>
        <taxon>Aureobasidium</taxon>
    </lineage>
</organism>
<dbReference type="Gene3D" id="1.10.510.10">
    <property type="entry name" value="Transferase(Phosphotransferase) domain 1"/>
    <property type="match status" value="1"/>
</dbReference>
<dbReference type="OrthoDB" id="310217at2759"/>
<evidence type="ECO:0000313" key="2">
    <source>
        <dbReference type="Proteomes" id="UP000745764"/>
    </source>
</evidence>
<sequence>TWQFAAPVFSSLTPARQCQQGRWLPAPKSHDQIPLACGGSGIVHVWVCVDHNNNITDRVVVKQSIPGALSYRNPAYWVAGAVGGEPLEHDIANDLHRWLRTNHPGQEKFINECLGYGDVMSGQPNLPQWKLYYEYLLGDLPKCIEAQWPTSKMRKRPGRLTRQRVAIEQKPFPEGFLWALFEALAQVAVAMDMTCNLQTLGDFGSARRTDAQGQVNRYGMGPHAEAFASPEQDFDDFVLPGQHTVQFFDHWDPTLPPSTPGMRPGGYVQRPATITCKTNIWQIGMLMLSALRLEPDLLETQWRWRHQDPVYAAQIPQHRAMGFRPGFASQPMKMRLDDPRSQRYSRQLLTLVKKCIRVDPDYRITPQQLLQEVHIKMVGKEGGMMMARGRFPWNHPQAIRMSLNDRYKVGKKPYVPRRVT</sequence>
<protein>
    <recommendedName>
        <fullName evidence="3">Protein kinase domain-containing protein</fullName>
    </recommendedName>
</protein>
<keyword evidence="2" id="KW-1185">Reference proteome</keyword>
<reference evidence="1" key="1">
    <citation type="submission" date="2020-06" db="EMBL/GenBank/DDBJ databases">
        <authorList>
            <person name="Onetto C."/>
        </authorList>
    </citation>
    <scope>NUCLEOTIDE SEQUENCE</scope>
</reference>
<name>A0A9N8KD77_9PEZI</name>
<feature type="non-terminal residue" evidence="1">
    <location>
        <position position="1"/>
    </location>
</feature>
<gene>
    <name evidence="1" type="ORF">AWRI4620_LOCUS617</name>
</gene>
<evidence type="ECO:0008006" key="3">
    <source>
        <dbReference type="Google" id="ProtNLM"/>
    </source>
</evidence>
<accession>A0A9N8KD77</accession>
<dbReference type="AlphaFoldDB" id="A0A9N8KD77"/>